<dbReference type="EMBL" id="JAUHHV010000012">
    <property type="protein sequence ID" value="KAK1406349.1"/>
    <property type="molecule type" value="Genomic_DNA"/>
</dbReference>
<evidence type="ECO:0000313" key="1">
    <source>
        <dbReference type="EMBL" id="KAK1406349.1"/>
    </source>
</evidence>
<gene>
    <name evidence="1" type="ORF">QVD17_41643</name>
</gene>
<keyword evidence="2" id="KW-1185">Reference proteome</keyword>
<reference evidence="1" key="1">
    <citation type="journal article" date="2023" name="bioRxiv">
        <title>Improved chromosome-level genome assembly for marigold (Tagetes erecta).</title>
        <authorList>
            <person name="Jiang F."/>
            <person name="Yuan L."/>
            <person name="Wang S."/>
            <person name="Wang H."/>
            <person name="Xu D."/>
            <person name="Wang A."/>
            <person name="Fan W."/>
        </authorList>
    </citation>
    <scope>NUCLEOTIDE SEQUENCE</scope>
    <source>
        <strain evidence="1">WSJ</strain>
        <tissue evidence="1">Leaf</tissue>
    </source>
</reference>
<dbReference type="Proteomes" id="UP001229421">
    <property type="component" value="Unassembled WGS sequence"/>
</dbReference>
<name>A0AAD8JMW1_TARER</name>
<comment type="caution">
    <text evidence="1">The sequence shown here is derived from an EMBL/GenBank/DDBJ whole genome shotgun (WGS) entry which is preliminary data.</text>
</comment>
<evidence type="ECO:0000313" key="2">
    <source>
        <dbReference type="Proteomes" id="UP001229421"/>
    </source>
</evidence>
<accession>A0AAD8JMW1</accession>
<protein>
    <submittedName>
        <fullName evidence="1">Uncharacterized protein</fullName>
    </submittedName>
</protein>
<dbReference type="AlphaFoldDB" id="A0AAD8JMW1"/>
<proteinExistence type="predicted"/>
<organism evidence="1 2">
    <name type="scientific">Tagetes erecta</name>
    <name type="common">African marigold</name>
    <dbReference type="NCBI Taxonomy" id="13708"/>
    <lineage>
        <taxon>Eukaryota</taxon>
        <taxon>Viridiplantae</taxon>
        <taxon>Streptophyta</taxon>
        <taxon>Embryophyta</taxon>
        <taxon>Tracheophyta</taxon>
        <taxon>Spermatophyta</taxon>
        <taxon>Magnoliopsida</taxon>
        <taxon>eudicotyledons</taxon>
        <taxon>Gunneridae</taxon>
        <taxon>Pentapetalae</taxon>
        <taxon>asterids</taxon>
        <taxon>campanulids</taxon>
        <taxon>Asterales</taxon>
        <taxon>Asteraceae</taxon>
        <taxon>Asteroideae</taxon>
        <taxon>Heliantheae alliance</taxon>
        <taxon>Tageteae</taxon>
        <taxon>Tagetes</taxon>
    </lineage>
</organism>
<sequence>MLYHGHNYLFINTPTCVGSWNFTWLRNLSWYGFILRLKPNRGIVRNRRFIVIVTRGGSKVMAIPIPLLWHIKPSLKQVERPVIME</sequence>